<keyword evidence="1" id="KW-0472">Membrane</keyword>
<evidence type="ECO:0000313" key="3">
    <source>
        <dbReference type="EnsemblMetazoa" id="ADAC002341-PA"/>
    </source>
</evidence>
<reference evidence="3" key="4">
    <citation type="submission" date="2015-06" db="UniProtKB">
        <authorList>
            <consortium name="EnsemblMetazoa"/>
        </authorList>
    </citation>
    <scope>IDENTIFICATION</scope>
</reference>
<feature type="transmembrane region" description="Helical" evidence="1">
    <location>
        <begin position="20"/>
        <end position="39"/>
    </location>
</feature>
<reference evidence="2 4" key="1">
    <citation type="journal article" date="2010" name="BMC Genomics">
        <title>Combination of measures distinguishes pre-miRNAs from other stem-loops in the genome of the newly sequenced Anopheles darlingi.</title>
        <authorList>
            <person name="Mendes N.D."/>
            <person name="Freitas A.T."/>
            <person name="Vasconcelos A.T."/>
            <person name="Sagot M.F."/>
        </authorList>
    </citation>
    <scope>NUCLEOTIDE SEQUENCE</scope>
</reference>
<evidence type="ECO:0000313" key="4">
    <source>
        <dbReference type="Proteomes" id="UP000000673"/>
    </source>
</evidence>
<organism evidence="2">
    <name type="scientific">Anopheles darlingi</name>
    <name type="common">Mosquito</name>
    <dbReference type="NCBI Taxonomy" id="43151"/>
    <lineage>
        <taxon>Eukaryota</taxon>
        <taxon>Metazoa</taxon>
        <taxon>Ecdysozoa</taxon>
        <taxon>Arthropoda</taxon>
        <taxon>Hexapoda</taxon>
        <taxon>Insecta</taxon>
        <taxon>Pterygota</taxon>
        <taxon>Neoptera</taxon>
        <taxon>Endopterygota</taxon>
        <taxon>Diptera</taxon>
        <taxon>Nematocera</taxon>
        <taxon>Culicoidea</taxon>
        <taxon>Culicidae</taxon>
        <taxon>Anophelinae</taxon>
        <taxon>Anopheles</taxon>
    </lineage>
</organism>
<dbReference type="AlphaFoldDB" id="W5JRF3"/>
<reference evidence="2" key="3">
    <citation type="journal article" date="2013" name="Nucleic Acids Res.">
        <title>The genome of Anopheles darlingi, the main neotropical malaria vector.</title>
        <authorList>
            <person name="Marinotti O."/>
            <person name="Cerqueira G.C."/>
            <person name="de Almeida L.G."/>
            <person name="Ferro M.I."/>
            <person name="Loreto E.L."/>
            <person name="Zaha A."/>
            <person name="Teixeira S.M."/>
            <person name="Wespiser A.R."/>
            <person name="Almeida E Silva A."/>
            <person name="Schlindwein A.D."/>
            <person name="Pacheco A.C."/>
            <person name="Silva A.L."/>
            <person name="Graveley B.R."/>
            <person name="Walenz B.P."/>
            <person name="Lima Bde A."/>
            <person name="Ribeiro C.A."/>
            <person name="Nunes-Silva C.G."/>
            <person name="de Carvalho C.R."/>
            <person name="Soares C.M."/>
            <person name="de Menezes C.B."/>
            <person name="Matiolli C."/>
            <person name="Caffrey D."/>
            <person name="Araujo D.A."/>
            <person name="de Oliveira D.M."/>
            <person name="Golenbock D."/>
            <person name="Grisard E.C."/>
            <person name="Fantinatti-Garboggini F."/>
            <person name="de Carvalho F.M."/>
            <person name="Barcellos F.G."/>
            <person name="Prosdocimi F."/>
            <person name="May G."/>
            <person name="Azevedo Junior G.M."/>
            <person name="Guimaraes G.M."/>
            <person name="Goldman G.H."/>
            <person name="Padilha I.Q."/>
            <person name="Batista Jda S."/>
            <person name="Ferro J.A."/>
            <person name="Ribeiro J.M."/>
            <person name="Fietto J.L."/>
            <person name="Dabbas K.M."/>
            <person name="Cerdeira L."/>
            <person name="Agnez-Lima L.F."/>
            <person name="Brocchi M."/>
            <person name="de Carvalho M.O."/>
            <person name="Teixeira Mde M."/>
            <person name="Diniz Maia Mde M."/>
            <person name="Goldman M.H."/>
            <person name="Cruz Schneider M.P."/>
            <person name="Felipe M.S."/>
            <person name="Hungria M."/>
            <person name="Nicolas M.F."/>
            <person name="Pereira M."/>
            <person name="Montes M.A."/>
            <person name="Cantao M.E."/>
            <person name="Vincentz M."/>
            <person name="Rafael M.S."/>
            <person name="Silverman N."/>
            <person name="Stoco P.H."/>
            <person name="Souza R.C."/>
            <person name="Vicentini R."/>
            <person name="Gazzinelli R.T."/>
            <person name="Neves Rde O."/>
            <person name="Silva R."/>
            <person name="Astolfi-Filho S."/>
            <person name="Maciel T.E."/>
            <person name="Urmenyi T.P."/>
            <person name="Tadei W.P."/>
            <person name="Camargo E.P."/>
            <person name="de Vasconcelos A.T."/>
        </authorList>
    </citation>
    <scope>NUCLEOTIDE SEQUENCE</scope>
</reference>
<dbReference type="Proteomes" id="UP000000673">
    <property type="component" value="Unassembled WGS sequence"/>
</dbReference>
<gene>
    <name evidence="2" type="ORF">AND_002341</name>
</gene>
<name>W5JRF3_ANODA</name>
<dbReference type="HOGENOM" id="CLU_2796016_0_0_1"/>
<dbReference type="VEuPathDB" id="VectorBase:ADAC002341"/>
<keyword evidence="1" id="KW-1133">Transmembrane helix</keyword>
<proteinExistence type="predicted"/>
<feature type="transmembrane region" description="Helical" evidence="1">
    <location>
        <begin position="51"/>
        <end position="67"/>
    </location>
</feature>
<sequence>MSLLMMAAVMLGWSRTLRTYMVYLWIRYLFCLGLWLIIWKAFGNSEQISEPYMPFSVWCLVLLLFSGM</sequence>
<keyword evidence="1" id="KW-0812">Transmembrane</keyword>
<keyword evidence="4" id="KW-1185">Reference proteome</keyword>
<protein>
    <submittedName>
        <fullName evidence="2 3">Uncharacterized protein</fullName>
    </submittedName>
</protein>
<dbReference type="VEuPathDB" id="VectorBase:ADAR2_009085"/>
<reference evidence="2" key="2">
    <citation type="submission" date="2010-05" db="EMBL/GenBank/DDBJ databases">
        <authorList>
            <person name="Almeida L.G."/>
            <person name="Nicolas M.F."/>
            <person name="Souza R.C."/>
            <person name="Vasconcelos A.T.R."/>
        </authorList>
    </citation>
    <scope>NUCLEOTIDE SEQUENCE</scope>
</reference>
<evidence type="ECO:0000313" key="2">
    <source>
        <dbReference type="EMBL" id="ETN65883.1"/>
    </source>
</evidence>
<dbReference type="EMBL" id="ADMH02000561">
    <property type="protein sequence ID" value="ETN65883.1"/>
    <property type="molecule type" value="Genomic_DNA"/>
</dbReference>
<dbReference type="EnsemblMetazoa" id="ADAC002341-RA">
    <property type="protein sequence ID" value="ADAC002341-PA"/>
    <property type="gene ID" value="ADAC002341"/>
</dbReference>
<evidence type="ECO:0000256" key="1">
    <source>
        <dbReference type="SAM" id="Phobius"/>
    </source>
</evidence>
<accession>W5JRF3</accession>